<name>A0AAV7PGI9_PLEWA</name>
<evidence type="ECO:0000313" key="2">
    <source>
        <dbReference type="EMBL" id="KAJ1126506.1"/>
    </source>
</evidence>
<sequence>METFAQRVRDRLEITGVRFGVDAYTITLYADDVVVTLDNPVRALPVFLEEVEAFSVVSGFWVNLSKSRVLDLALPRETLNELTQRYPFRWEEDSVPYLGGADAQDVNLDIRRQTDTNGTSRRDKREEEEAIQKDGAKHKEGEKNGVVHEENDLPARESDEEGVWPEVHQGVEKSDEVGVRLVVRQGVEKNEDPEPLGRQTEGFRHVPGGTWLTQVRAYLPNTGSVL</sequence>
<accession>A0AAV7PGI9</accession>
<reference evidence="2" key="1">
    <citation type="journal article" date="2022" name="bioRxiv">
        <title>Sequencing and chromosome-scale assembly of the giantPleurodeles waltlgenome.</title>
        <authorList>
            <person name="Brown T."/>
            <person name="Elewa A."/>
            <person name="Iarovenko S."/>
            <person name="Subramanian E."/>
            <person name="Araus A.J."/>
            <person name="Petzold A."/>
            <person name="Susuki M."/>
            <person name="Suzuki K.-i.T."/>
            <person name="Hayashi T."/>
            <person name="Toyoda A."/>
            <person name="Oliveira C."/>
            <person name="Osipova E."/>
            <person name="Leigh N.D."/>
            <person name="Simon A."/>
            <person name="Yun M.H."/>
        </authorList>
    </citation>
    <scope>NUCLEOTIDE SEQUENCE</scope>
    <source>
        <strain evidence="2">20211129_DDA</strain>
        <tissue evidence="2">Liver</tissue>
    </source>
</reference>
<evidence type="ECO:0000256" key="1">
    <source>
        <dbReference type="SAM" id="MobiDB-lite"/>
    </source>
</evidence>
<dbReference type="EMBL" id="JANPWB010000011">
    <property type="protein sequence ID" value="KAJ1126506.1"/>
    <property type="molecule type" value="Genomic_DNA"/>
</dbReference>
<dbReference type="Proteomes" id="UP001066276">
    <property type="component" value="Chromosome 7"/>
</dbReference>
<feature type="region of interest" description="Disordered" evidence="1">
    <location>
        <begin position="106"/>
        <end position="163"/>
    </location>
</feature>
<organism evidence="2 3">
    <name type="scientific">Pleurodeles waltl</name>
    <name type="common">Iberian ribbed newt</name>
    <dbReference type="NCBI Taxonomy" id="8319"/>
    <lineage>
        <taxon>Eukaryota</taxon>
        <taxon>Metazoa</taxon>
        <taxon>Chordata</taxon>
        <taxon>Craniata</taxon>
        <taxon>Vertebrata</taxon>
        <taxon>Euteleostomi</taxon>
        <taxon>Amphibia</taxon>
        <taxon>Batrachia</taxon>
        <taxon>Caudata</taxon>
        <taxon>Salamandroidea</taxon>
        <taxon>Salamandridae</taxon>
        <taxon>Pleurodelinae</taxon>
        <taxon>Pleurodeles</taxon>
    </lineage>
</organism>
<evidence type="ECO:0008006" key="4">
    <source>
        <dbReference type="Google" id="ProtNLM"/>
    </source>
</evidence>
<dbReference type="AlphaFoldDB" id="A0AAV7PGI9"/>
<comment type="caution">
    <text evidence="2">The sequence shown here is derived from an EMBL/GenBank/DDBJ whole genome shotgun (WGS) entry which is preliminary data.</text>
</comment>
<evidence type="ECO:0000313" key="3">
    <source>
        <dbReference type="Proteomes" id="UP001066276"/>
    </source>
</evidence>
<keyword evidence="3" id="KW-1185">Reference proteome</keyword>
<gene>
    <name evidence="2" type="ORF">NDU88_004913</name>
</gene>
<protein>
    <recommendedName>
        <fullName evidence="4">Reverse transcriptase domain-containing protein</fullName>
    </recommendedName>
</protein>
<feature type="compositionally biased region" description="Basic and acidic residues" evidence="1">
    <location>
        <begin position="108"/>
        <end position="157"/>
    </location>
</feature>
<proteinExistence type="predicted"/>